<feature type="site" description="Interaction with tRNA" evidence="9">
    <location>
        <position position="358"/>
    </location>
</feature>
<comment type="function">
    <text evidence="9">Catalyzes the 2-thiolation of uridine at the wobble position (U34) of tRNA, leading to the formation of s(2)U34.</text>
</comment>
<dbReference type="PANTHER" id="PTHR11933:SF5">
    <property type="entry name" value="MITOCHONDRIAL TRNA-SPECIFIC 2-THIOURIDYLASE 1"/>
    <property type="match status" value="1"/>
</dbReference>
<dbReference type="NCBIfam" id="TIGR00420">
    <property type="entry name" value="trmU"/>
    <property type="match status" value="1"/>
</dbReference>
<sequence length="399" mass="43815">MSDSDISVHSSSIDQLADVPRKVIVGMSGGVDSSVAALLLMQQGYEVEGLFMKNWDEDDGTEYCTAKQDLADAEAVCARLGIKLHTANFAAEYWDNVFEYFLAEYKAGRTPNPDILCNREIKFKVFLEYAGMLGADAIATGHYTRRRDENGRTYLLKGLDANKDQSYFLHAVGEAEFARSLFPIGELEKPEVRRIAEEHGLITHSKKDSTGICFIGERRFKDFLEQYLPAQPGEMQTPEGEVMGQHSGLMYHTIGQRQGLGIGGVKGAGDQPWYVVGKDLERNVLIVAQGKHHPLLYSTGLTASQTHWINGAPPAREFRAAAKTRYRQEDQDCLVSVGDSGDLVIAFDRPQRAVTPGQSVVIYQGEICLGGAVIEQATGIGEIEQPHIANTKQAAGSNN</sequence>
<proteinExistence type="inferred from homology"/>
<comment type="similarity">
    <text evidence="9">Belongs to the MnmA/TRMU family.</text>
</comment>
<keyword evidence="9" id="KW-0963">Cytoplasm</keyword>
<evidence type="ECO:0000256" key="5">
    <source>
        <dbReference type="ARBA" id="ARBA00022840"/>
    </source>
</evidence>
<feature type="region of interest" description="Interaction with tRNA" evidence="9">
    <location>
        <begin position="325"/>
        <end position="326"/>
    </location>
</feature>
<feature type="binding site" evidence="9">
    <location>
        <position position="141"/>
    </location>
    <ligand>
        <name>ATP</name>
        <dbReference type="ChEBI" id="CHEBI:30616"/>
    </ligand>
</feature>
<feature type="region of interest" description="Interaction with target base in tRNA" evidence="9">
    <location>
        <begin position="112"/>
        <end position="114"/>
    </location>
</feature>
<evidence type="ECO:0000259" key="11">
    <source>
        <dbReference type="Pfam" id="PF20259"/>
    </source>
</evidence>
<protein>
    <recommendedName>
        <fullName evidence="9">tRNA-specific 2-thiouridylase MnmA</fullName>
        <ecNumber evidence="9">2.8.1.13</ecNumber>
    </recommendedName>
</protein>
<feature type="region of interest" description="Interaction with tRNA" evidence="9">
    <location>
        <begin position="163"/>
        <end position="165"/>
    </location>
</feature>
<evidence type="ECO:0000313" key="12">
    <source>
        <dbReference type="EMBL" id="TLM76401.1"/>
    </source>
</evidence>
<feature type="active site" description="Nucleophile" evidence="9">
    <location>
        <position position="117"/>
    </location>
</feature>
<dbReference type="EMBL" id="VANI01000014">
    <property type="protein sequence ID" value="TLM76401.1"/>
    <property type="molecule type" value="Genomic_DNA"/>
</dbReference>
<dbReference type="EC" id="2.8.1.13" evidence="9"/>
<feature type="site" description="Interaction with tRNA" evidence="9">
    <location>
        <position position="142"/>
    </location>
</feature>
<feature type="active site" description="Cysteine persulfide intermediate" evidence="9">
    <location>
        <position position="213"/>
    </location>
</feature>
<dbReference type="Proteomes" id="UP000306791">
    <property type="component" value="Unassembled WGS sequence"/>
</dbReference>
<dbReference type="Gene3D" id="2.30.30.280">
    <property type="entry name" value="Adenine nucleotide alpha hydrolases-like domains"/>
    <property type="match status" value="1"/>
</dbReference>
<dbReference type="Pfam" id="PF03054">
    <property type="entry name" value="tRNA_Me_trans"/>
    <property type="match status" value="1"/>
</dbReference>
<dbReference type="HAMAP" id="MF_00144">
    <property type="entry name" value="tRNA_thiouridyl_MnmA"/>
    <property type="match status" value="1"/>
</dbReference>
<evidence type="ECO:0000256" key="2">
    <source>
        <dbReference type="ARBA" id="ARBA00022679"/>
    </source>
</evidence>
<dbReference type="Pfam" id="PF20259">
    <property type="entry name" value="tRNA_Me_trans_M"/>
    <property type="match status" value="1"/>
</dbReference>
<dbReference type="PANTHER" id="PTHR11933">
    <property type="entry name" value="TRNA 5-METHYLAMINOMETHYL-2-THIOURIDYLATE -METHYLTRANSFERASE"/>
    <property type="match status" value="1"/>
</dbReference>
<comment type="catalytic activity">
    <reaction evidence="8 9">
        <text>S-sulfanyl-L-cysteinyl-[protein] + uridine(34) in tRNA + AH2 + ATP = 2-thiouridine(34) in tRNA + L-cysteinyl-[protein] + A + AMP + diphosphate + H(+)</text>
        <dbReference type="Rhea" id="RHEA:47032"/>
        <dbReference type="Rhea" id="RHEA-COMP:10131"/>
        <dbReference type="Rhea" id="RHEA-COMP:11726"/>
        <dbReference type="Rhea" id="RHEA-COMP:11727"/>
        <dbReference type="Rhea" id="RHEA-COMP:11728"/>
        <dbReference type="ChEBI" id="CHEBI:13193"/>
        <dbReference type="ChEBI" id="CHEBI:15378"/>
        <dbReference type="ChEBI" id="CHEBI:17499"/>
        <dbReference type="ChEBI" id="CHEBI:29950"/>
        <dbReference type="ChEBI" id="CHEBI:30616"/>
        <dbReference type="ChEBI" id="CHEBI:33019"/>
        <dbReference type="ChEBI" id="CHEBI:61963"/>
        <dbReference type="ChEBI" id="CHEBI:65315"/>
        <dbReference type="ChEBI" id="CHEBI:87170"/>
        <dbReference type="ChEBI" id="CHEBI:456215"/>
        <dbReference type="EC" id="2.8.1.13"/>
    </reaction>
</comment>
<dbReference type="InterPro" id="IPR046884">
    <property type="entry name" value="MnmA-like_central"/>
</dbReference>
<dbReference type="CDD" id="cd01998">
    <property type="entry name" value="MnmA_TRMU-like"/>
    <property type="match status" value="1"/>
</dbReference>
<evidence type="ECO:0000256" key="6">
    <source>
        <dbReference type="ARBA" id="ARBA00022884"/>
    </source>
</evidence>
<keyword evidence="5 9" id="KW-0067">ATP-binding</keyword>
<dbReference type="RefSeq" id="WP_138236288.1">
    <property type="nucleotide sequence ID" value="NZ_CP185860.1"/>
</dbReference>
<dbReference type="GO" id="GO:0103016">
    <property type="term" value="F:tRNA-uridine 2-sulfurtransferase activity"/>
    <property type="evidence" value="ECO:0007669"/>
    <property type="project" value="UniProtKB-EC"/>
</dbReference>
<evidence type="ECO:0000256" key="3">
    <source>
        <dbReference type="ARBA" id="ARBA00022694"/>
    </source>
</evidence>
<accession>A0ABY2UGE1</accession>
<dbReference type="SUPFAM" id="SSF52402">
    <property type="entry name" value="Adenine nucleotide alpha hydrolases-like"/>
    <property type="match status" value="1"/>
</dbReference>
<evidence type="ECO:0000256" key="4">
    <source>
        <dbReference type="ARBA" id="ARBA00022741"/>
    </source>
</evidence>
<keyword evidence="4 9" id="KW-0547">Nucleotide-binding</keyword>
<evidence type="ECO:0000256" key="1">
    <source>
        <dbReference type="ARBA" id="ARBA00022555"/>
    </source>
</evidence>
<keyword evidence="2 9" id="KW-0808">Transferase</keyword>
<feature type="domain" description="tRNA-specific 2-thiouridylase MnmA-like central" evidence="11">
    <location>
        <begin position="221"/>
        <end position="289"/>
    </location>
</feature>
<reference evidence="12 13" key="1">
    <citation type="submission" date="2019-05" db="EMBL/GenBank/DDBJ databases">
        <title>Microbulbifer harenosus sp. nov., an alginate-degrading bacterium isolated from coastal sand.</title>
        <authorList>
            <person name="Huang H."/>
            <person name="Mo K."/>
            <person name="Bao S."/>
        </authorList>
    </citation>
    <scope>NUCLEOTIDE SEQUENCE [LARGE SCALE GENOMIC DNA]</scope>
    <source>
        <strain evidence="12 13">HB161719</strain>
    </source>
</reference>
<evidence type="ECO:0000313" key="13">
    <source>
        <dbReference type="Proteomes" id="UP000306791"/>
    </source>
</evidence>
<feature type="binding site" evidence="9">
    <location>
        <position position="52"/>
    </location>
    <ligand>
        <name>ATP</name>
        <dbReference type="ChEBI" id="CHEBI:30616"/>
    </ligand>
</feature>
<feature type="binding site" evidence="9">
    <location>
        <begin position="26"/>
        <end position="33"/>
    </location>
    <ligand>
        <name>ATP</name>
        <dbReference type="ChEBI" id="CHEBI:30616"/>
    </ligand>
</feature>
<feature type="domain" description="tRNA-specific 2-thiouridylase MnmA-like C-terminal" evidence="10">
    <location>
        <begin position="299"/>
        <end position="374"/>
    </location>
</feature>
<dbReference type="NCBIfam" id="NF001138">
    <property type="entry name" value="PRK00143.1"/>
    <property type="match status" value="1"/>
</dbReference>
<dbReference type="InterPro" id="IPR023382">
    <property type="entry name" value="MnmA-like_central_sf"/>
</dbReference>
<comment type="caution">
    <text evidence="12">The sequence shown here is derived from an EMBL/GenBank/DDBJ whole genome shotgun (WGS) entry which is preliminary data.</text>
</comment>
<keyword evidence="3 9" id="KW-0819">tRNA processing</keyword>
<dbReference type="InterPro" id="IPR046885">
    <property type="entry name" value="MnmA-like_C"/>
</dbReference>
<comment type="caution">
    <text evidence="9">Lacks conserved residue(s) required for the propagation of feature annotation.</text>
</comment>
<evidence type="ECO:0000256" key="9">
    <source>
        <dbReference type="HAMAP-Rule" id="MF_00144"/>
    </source>
</evidence>
<evidence type="ECO:0000256" key="8">
    <source>
        <dbReference type="ARBA" id="ARBA00051542"/>
    </source>
</evidence>
<keyword evidence="1 9" id="KW-0820">tRNA-binding</keyword>
<name>A0ABY2UGE1_9GAMM</name>
<organism evidence="12 13">
    <name type="scientific">Microbulbifer harenosus</name>
    <dbReference type="NCBI Taxonomy" id="2576840"/>
    <lineage>
        <taxon>Bacteria</taxon>
        <taxon>Pseudomonadati</taxon>
        <taxon>Pseudomonadota</taxon>
        <taxon>Gammaproteobacteria</taxon>
        <taxon>Cellvibrionales</taxon>
        <taxon>Microbulbiferaceae</taxon>
        <taxon>Microbulbifer</taxon>
    </lineage>
</organism>
<evidence type="ECO:0000259" key="10">
    <source>
        <dbReference type="Pfam" id="PF20258"/>
    </source>
</evidence>
<gene>
    <name evidence="9 12" type="primary">mnmA</name>
    <name evidence="12" type="ORF">FDY93_13550</name>
</gene>
<dbReference type="Gene3D" id="3.40.50.620">
    <property type="entry name" value="HUPs"/>
    <property type="match status" value="1"/>
</dbReference>
<evidence type="ECO:0000256" key="7">
    <source>
        <dbReference type="ARBA" id="ARBA00023157"/>
    </source>
</evidence>
<keyword evidence="7" id="KW-1015">Disulfide bond</keyword>
<keyword evidence="6 9" id="KW-0694">RNA-binding</keyword>
<dbReference type="InterPro" id="IPR014729">
    <property type="entry name" value="Rossmann-like_a/b/a_fold"/>
</dbReference>
<dbReference type="Pfam" id="PF20258">
    <property type="entry name" value="tRNA_Me_trans_C"/>
    <property type="match status" value="1"/>
</dbReference>
<comment type="subcellular location">
    <subcellularLocation>
        <location evidence="9">Cytoplasm</location>
    </subcellularLocation>
</comment>
<keyword evidence="13" id="KW-1185">Reference proteome</keyword>
<dbReference type="Gene3D" id="2.40.30.10">
    <property type="entry name" value="Translation factors"/>
    <property type="match status" value="1"/>
</dbReference>
<dbReference type="InterPro" id="IPR004506">
    <property type="entry name" value="MnmA-like"/>
</dbReference>